<evidence type="ECO:0000313" key="3">
    <source>
        <dbReference type="EMBL" id="MBP1888458.1"/>
    </source>
</evidence>
<organism evidence="3 4">
    <name type="scientific">Clostridium moniliforme</name>
    <dbReference type="NCBI Taxonomy" id="39489"/>
    <lineage>
        <taxon>Bacteria</taxon>
        <taxon>Bacillati</taxon>
        <taxon>Bacillota</taxon>
        <taxon>Clostridia</taxon>
        <taxon>Eubacteriales</taxon>
        <taxon>Clostridiaceae</taxon>
        <taxon>Clostridium</taxon>
    </lineage>
</organism>
<dbReference type="NCBIfam" id="NF001220">
    <property type="entry name" value="PRK00194.1"/>
    <property type="match status" value="1"/>
</dbReference>
<comment type="similarity">
    <text evidence="1">Belongs to the UPF0237 family.</text>
</comment>
<dbReference type="PROSITE" id="PS51671">
    <property type="entry name" value="ACT"/>
    <property type="match status" value="1"/>
</dbReference>
<dbReference type="InterPro" id="IPR002912">
    <property type="entry name" value="ACT_dom"/>
</dbReference>
<comment type="caution">
    <text evidence="3">The sequence shown here is derived from an EMBL/GenBank/DDBJ whole genome shotgun (WGS) entry which is preliminary data.</text>
</comment>
<dbReference type="PANTHER" id="PTHR34875:SF6">
    <property type="entry name" value="UPF0237 PROTEIN MJ1558"/>
    <property type="match status" value="1"/>
</dbReference>
<dbReference type="Proteomes" id="UP000783390">
    <property type="component" value="Unassembled WGS sequence"/>
</dbReference>
<protein>
    <recommendedName>
        <fullName evidence="1">UPF0237 protein J2Z53_000037</fullName>
    </recommendedName>
</protein>
<dbReference type="CDD" id="cd04872">
    <property type="entry name" value="ACT_1ZPV"/>
    <property type="match status" value="1"/>
</dbReference>
<reference evidence="3 4" key="1">
    <citation type="submission" date="2021-03" db="EMBL/GenBank/DDBJ databases">
        <title>Genomic Encyclopedia of Type Strains, Phase IV (KMG-IV): sequencing the most valuable type-strain genomes for metagenomic binning, comparative biology and taxonomic classification.</title>
        <authorList>
            <person name="Goeker M."/>
        </authorList>
    </citation>
    <scope>NUCLEOTIDE SEQUENCE [LARGE SCALE GENOMIC DNA]</scope>
    <source>
        <strain evidence="3 4">DSM 3984</strain>
    </source>
</reference>
<dbReference type="Pfam" id="PF13740">
    <property type="entry name" value="ACT_6"/>
    <property type="match status" value="1"/>
</dbReference>
<evidence type="ECO:0000256" key="1">
    <source>
        <dbReference type="HAMAP-Rule" id="MF_01054"/>
    </source>
</evidence>
<dbReference type="PANTHER" id="PTHR34875">
    <property type="entry name" value="UPF0237 PROTEIN MJ1558"/>
    <property type="match status" value="1"/>
</dbReference>
<feature type="domain" description="ACT" evidence="2">
    <location>
        <begin position="4"/>
        <end position="82"/>
    </location>
</feature>
<dbReference type="RefSeq" id="WP_209795200.1">
    <property type="nucleotide sequence ID" value="NZ_JAGGJZ010000001.1"/>
</dbReference>
<accession>A0ABS4EWT4</accession>
<sequence length="89" mass="9895">MNSIITVIGQDKVGIVSAISSELARLNINILDVSQTIMNGNFTMFMIVDLEKCNCNFNEVSKCLSKIGDSLNVIIKVQKEEIFKSMHTI</sequence>
<dbReference type="Gene3D" id="3.30.70.260">
    <property type="match status" value="1"/>
</dbReference>
<dbReference type="SUPFAM" id="SSF55021">
    <property type="entry name" value="ACT-like"/>
    <property type="match status" value="1"/>
</dbReference>
<dbReference type="InterPro" id="IPR022986">
    <property type="entry name" value="UPF0237_ACT"/>
</dbReference>
<proteinExistence type="inferred from homology"/>
<keyword evidence="4" id="KW-1185">Reference proteome</keyword>
<dbReference type="HAMAP" id="MF_01054">
    <property type="entry name" value="UPF0237"/>
    <property type="match status" value="1"/>
</dbReference>
<dbReference type="EMBL" id="JAGGJZ010000001">
    <property type="protein sequence ID" value="MBP1888458.1"/>
    <property type="molecule type" value="Genomic_DNA"/>
</dbReference>
<name>A0ABS4EWT4_9CLOT</name>
<evidence type="ECO:0000259" key="2">
    <source>
        <dbReference type="PROSITE" id="PS51671"/>
    </source>
</evidence>
<dbReference type="InterPro" id="IPR050990">
    <property type="entry name" value="UPF0237/GcvR_regulator"/>
</dbReference>
<gene>
    <name evidence="3" type="ORF">J2Z53_000037</name>
</gene>
<evidence type="ECO:0000313" key="4">
    <source>
        <dbReference type="Proteomes" id="UP000783390"/>
    </source>
</evidence>
<dbReference type="InterPro" id="IPR045865">
    <property type="entry name" value="ACT-like_dom_sf"/>
</dbReference>